<reference evidence="2" key="1">
    <citation type="submission" date="2021-04" db="EMBL/GenBank/DDBJ databases">
        <authorList>
            <person name="Tunstrom K."/>
        </authorList>
    </citation>
    <scope>NUCLEOTIDE SEQUENCE</scope>
</reference>
<gene>
    <name evidence="2" type="ORF">PAPOLLO_LOCUS23729</name>
</gene>
<organism evidence="2 3">
    <name type="scientific">Parnassius apollo</name>
    <name type="common">Apollo butterfly</name>
    <name type="synonym">Papilio apollo</name>
    <dbReference type="NCBI Taxonomy" id="110799"/>
    <lineage>
        <taxon>Eukaryota</taxon>
        <taxon>Metazoa</taxon>
        <taxon>Ecdysozoa</taxon>
        <taxon>Arthropoda</taxon>
        <taxon>Hexapoda</taxon>
        <taxon>Insecta</taxon>
        <taxon>Pterygota</taxon>
        <taxon>Neoptera</taxon>
        <taxon>Endopterygota</taxon>
        <taxon>Lepidoptera</taxon>
        <taxon>Glossata</taxon>
        <taxon>Ditrysia</taxon>
        <taxon>Papilionoidea</taxon>
        <taxon>Papilionidae</taxon>
        <taxon>Parnassiinae</taxon>
        <taxon>Parnassini</taxon>
        <taxon>Parnassius</taxon>
        <taxon>Parnassius</taxon>
    </lineage>
</organism>
<proteinExistence type="predicted"/>
<feature type="compositionally biased region" description="Basic and acidic residues" evidence="1">
    <location>
        <begin position="131"/>
        <end position="152"/>
    </location>
</feature>
<feature type="compositionally biased region" description="Basic and acidic residues" evidence="1">
    <location>
        <begin position="57"/>
        <end position="70"/>
    </location>
</feature>
<evidence type="ECO:0000313" key="2">
    <source>
        <dbReference type="EMBL" id="CAG5047009.1"/>
    </source>
</evidence>
<name>A0A8S3Y4G4_PARAO</name>
<feature type="region of interest" description="Disordered" evidence="1">
    <location>
        <begin position="131"/>
        <end position="157"/>
    </location>
</feature>
<feature type="compositionally biased region" description="Basic and acidic residues" evidence="1">
    <location>
        <begin position="106"/>
        <end position="115"/>
    </location>
</feature>
<feature type="compositionally biased region" description="Acidic residues" evidence="1">
    <location>
        <begin position="11"/>
        <end position="24"/>
    </location>
</feature>
<sequence>MLSDYQSDASSLEDDDESFDTDETVEYRTEDAFKLSQQVMLSDYLSDASSLEDDDESFHTSETIEYRTEDTSTILQRKRRMETDNSSKERKRVKFRAQSNSSKSTSDNERSDHNLDGVVRGSNNLVEECHVPSDSNLEEHEQEKETRKDKAVQKSNSLLRTTRHCSGASTGFEQNRPVGVMLIHDDYRSRIPRKILFTSLNAAIKHFKIN</sequence>
<dbReference type="AlphaFoldDB" id="A0A8S3Y4G4"/>
<dbReference type="OrthoDB" id="7433844at2759"/>
<keyword evidence="3" id="KW-1185">Reference proteome</keyword>
<feature type="region of interest" description="Disordered" evidence="1">
    <location>
        <begin position="47"/>
        <end position="118"/>
    </location>
</feature>
<feature type="region of interest" description="Disordered" evidence="1">
    <location>
        <begin position="1"/>
        <end position="25"/>
    </location>
</feature>
<evidence type="ECO:0000256" key="1">
    <source>
        <dbReference type="SAM" id="MobiDB-lite"/>
    </source>
</evidence>
<dbReference type="EMBL" id="CAJQZP010001449">
    <property type="protein sequence ID" value="CAG5047009.1"/>
    <property type="molecule type" value="Genomic_DNA"/>
</dbReference>
<dbReference type="Proteomes" id="UP000691718">
    <property type="component" value="Unassembled WGS sequence"/>
</dbReference>
<accession>A0A8S3Y4G4</accession>
<comment type="caution">
    <text evidence="2">The sequence shown here is derived from an EMBL/GenBank/DDBJ whole genome shotgun (WGS) entry which is preliminary data.</text>
</comment>
<protein>
    <submittedName>
        <fullName evidence="2">(apollo) hypothetical protein</fullName>
    </submittedName>
</protein>
<evidence type="ECO:0000313" key="3">
    <source>
        <dbReference type="Proteomes" id="UP000691718"/>
    </source>
</evidence>